<keyword evidence="2" id="KW-0223">Dioxygenase</keyword>
<gene>
    <name evidence="2" type="ORF">ACFPA8_10805</name>
</gene>
<accession>A0ABV9A4H0</accession>
<proteinExistence type="predicted"/>
<feature type="region of interest" description="Disordered" evidence="1">
    <location>
        <begin position="222"/>
        <end position="245"/>
    </location>
</feature>
<dbReference type="Gene3D" id="2.60.120.620">
    <property type="entry name" value="q2cbj1_9rhob like domain"/>
    <property type="match status" value="1"/>
</dbReference>
<evidence type="ECO:0000313" key="3">
    <source>
        <dbReference type="Proteomes" id="UP001595997"/>
    </source>
</evidence>
<protein>
    <submittedName>
        <fullName evidence="2">Phytanoyl-CoA dioxygenase family protein</fullName>
    </submittedName>
</protein>
<evidence type="ECO:0000313" key="2">
    <source>
        <dbReference type="EMBL" id="MFC4494620.1"/>
    </source>
</evidence>
<organism evidence="2 3">
    <name type="scientific">Streptomyces ovatisporus</name>
    <dbReference type="NCBI Taxonomy" id="1128682"/>
    <lineage>
        <taxon>Bacteria</taxon>
        <taxon>Bacillati</taxon>
        <taxon>Actinomycetota</taxon>
        <taxon>Actinomycetes</taxon>
        <taxon>Kitasatosporales</taxon>
        <taxon>Streptomycetaceae</taxon>
        <taxon>Streptomyces</taxon>
    </lineage>
</organism>
<keyword evidence="2" id="KW-0560">Oxidoreductase</keyword>
<dbReference type="Proteomes" id="UP001595997">
    <property type="component" value="Unassembled WGS sequence"/>
</dbReference>
<name>A0ABV9A4H0_9ACTN</name>
<dbReference type="GO" id="GO:0051213">
    <property type="term" value="F:dioxygenase activity"/>
    <property type="evidence" value="ECO:0007669"/>
    <property type="project" value="UniProtKB-KW"/>
</dbReference>
<comment type="caution">
    <text evidence="2">The sequence shown here is derived from an EMBL/GenBank/DDBJ whole genome shotgun (WGS) entry which is preliminary data.</text>
</comment>
<dbReference type="Pfam" id="PF05721">
    <property type="entry name" value="PhyH"/>
    <property type="match status" value="1"/>
</dbReference>
<dbReference type="InterPro" id="IPR008775">
    <property type="entry name" value="Phytyl_CoA_dOase-like"/>
</dbReference>
<dbReference type="SUPFAM" id="SSF51197">
    <property type="entry name" value="Clavaminate synthase-like"/>
    <property type="match status" value="1"/>
</dbReference>
<reference evidence="3" key="1">
    <citation type="journal article" date="2019" name="Int. J. Syst. Evol. Microbiol.">
        <title>The Global Catalogue of Microorganisms (GCM) 10K type strain sequencing project: providing services to taxonomists for standard genome sequencing and annotation.</title>
        <authorList>
            <consortium name="The Broad Institute Genomics Platform"/>
            <consortium name="The Broad Institute Genome Sequencing Center for Infectious Disease"/>
            <person name="Wu L."/>
            <person name="Ma J."/>
        </authorList>
    </citation>
    <scope>NUCLEOTIDE SEQUENCE [LARGE SCALE GENOMIC DNA]</scope>
    <source>
        <strain evidence="3">CGMCC 4.7357</strain>
    </source>
</reference>
<dbReference type="EMBL" id="JBHSFH010000005">
    <property type="protein sequence ID" value="MFC4494620.1"/>
    <property type="molecule type" value="Genomic_DNA"/>
</dbReference>
<evidence type="ECO:0000256" key="1">
    <source>
        <dbReference type="SAM" id="MobiDB-lite"/>
    </source>
</evidence>
<sequence>MLSEDQVAQFVRDGFVTLRGAVPAELVERCRSELWGAVRTAAGCERDDPATWSAPVVRLDQLTTESARAAANRPVLHEAFDQLVGKGRWRPRGSLGTWPVRFPSEEEPGDDGWHLEASFAGDAGEGRVNLRSRGRALLMLFLFSDIGPDDAPTRIRVGSHLDVPPLLADAGEEGREWFELCGDAVPASEGRSEALATGSPGDVFLCHPFLVHAAQPHRGTVPRFMAQPPLEPTGELDLSGADPTPVEQAVLAGLAE</sequence>
<keyword evidence="3" id="KW-1185">Reference proteome</keyword>
<dbReference type="RefSeq" id="WP_386445953.1">
    <property type="nucleotide sequence ID" value="NZ_JBHSFH010000005.1"/>
</dbReference>